<evidence type="ECO:0000256" key="2">
    <source>
        <dbReference type="ARBA" id="ARBA00022801"/>
    </source>
</evidence>
<evidence type="ECO:0000313" key="8">
    <source>
        <dbReference type="Proteomes" id="UP000308730"/>
    </source>
</evidence>
<dbReference type="CDD" id="cd18004">
    <property type="entry name" value="DEXHc_RAD54"/>
    <property type="match status" value="1"/>
</dbReference>
<dbReference type="Pfam" id="PF00176">
    <property type="entry name" value="SNF2-rel_dom"/>
    <property type="match status" value="1"/>
</dbReference>
<dbReference type="GO" id="GO:0007131">
    <property type="term" value="P:reciprocal meiotic recombination"/>
    <property type="evidence" value="ECO:0007669"/>
    <property type="project" value="TreeGrafter"/>
</dbReference>
<organism evidence="7 8">
    <name type="scientific">Antrodiella citrinella</name>
    <dbReference type="NCBI Taxonomy" id="2447956"/>
    <lineage>
        <taxon>Eukaryota</taxon>
        <taxon>Fungi</taxon>
        <taxon>Dikarya</taxon>
        <taxon>Basidiomycota</taxon>
        <taxon>Agaricomycotina</taxon>
        <taxon>Agaricomycetes</taxon>
        <taxon>Polyporales</taxon>
        <taxon>Steccherinaceae</taxon>
        <taxon>Antrodiella</taxon>
    </lineage>
</organism>
<sequence length="1303" mass="143842">MEPIPEEVEGGVIMRDATGKPTGILLDNAQDLVLRPEPTYETLKKRFQLAVRQAHSVGLTSVHDAGFSSKSLEFFRRQAEEDRLPIRIYGMTFFDETKEYWGDKVAKVVNAGNHRLTARSVKIFADGALRSGGAALYEPYTDNPSTRGFMRIAPEVLNDVIPRFLRDGWQVNVHAIGDRANGLVLDAFEAALKDANVSALRPRLEHAQILAQADMARFGKLGVIASVQPTHAISDMWFGEARLGPDRVKGLYAFRSILEHGARITLGSDFPVEDLNPLAGFYAAITRLSRDGTSPHGPLGWFPEQRMTREEALKENRRIAQGKPDFGDMCKLNIGSQLALGGKELEIDCAIEKDDYLSGRCFTRGGASSPPPTLIRNSGSSTKQFVPPLRPKSINNGFKAPPPLARTSASSNVLDNGQSNEPVSNFEEVKPSDSYWTVNWRKPQGKKNKTWDGDAFLIASSGQIKLVSEAGVILGSKKWDGKPLRAEDTFLLGGKEVQLDSQTHKQDLPAISGRSHEENNDVQLSSSPPTTMILSSGSRSSKSTPATSELEEKSSPLGAVPARIFFAPAQPKARTNGPLHDPHAEGAVVMKAPTEEHAKKHNKKFALLSRSIGVKFMYECVMGLNHDGKGCILADEMGMGKTLQTITLIWTLLKQNPYAGIGPVVGKVLIVCPVTLTNNWKSEIVKWLGRDRVGVFVADKDKAKLKQFINSRNHHVLIIGYERLRTVIDDLAYCIPPIGLIICDEGHRLKSANNKTSMMFEALRTPRRIILSGTPIQNDLGEFHAMADFCNPDLLDDYQKFRKVYETPILKSRAQGCSAKDKEIGEGRLKELMELARKFVLRREASLLKNYLPPKHEYVVFITPTKLQRSMFQRILTRDNIDNVSRANTAESLALINLLTKISNSPILLKATADQAKSNGGDGGVRAQAIQDALRLLPERAQIEDVSLSGKLAALANLLRAVYKTTDEKCVLVSHYTSTLNIVEAFCKKKGYTYHRLDGQTAPHKRQEYVNEFNKSSQSQRFVFLLSSKAGGVGLNLIGASRLCLIDSDWNPSHDLQSMARIHRDGQKKPVFIYRFLTAGAIDEKIYQRQVTKLALSSSLIGNGQAESKSDSFTRKDLQDIFTVHPHTSSNTHDLLECPCSGINGSNAMQTFNSAGEDDDEAGEDGVEMGFVNASEVKPEKLDKSYLKQKKAQLAALGEWTHINCLARNAKEHVHDTILQRLLIVRESAEPAEANTNTAGRSRVENLLAAVDLNKVLEDTAPPLSVDDVPGGTIAFLFERGDAAPVEEEEVEEEEEELDYDDV</sequence>
<dbReference type="PROSITE" id="PS51194">
    <property type="entry name" value="HELICASE_CTER"/>
    <property type="match status" value="1"/>
</dbReference>
<dbReference type="SUPFAM" id="SSF51556">
    <property type="entry name" value="Metallo-dependent hydrolases"/>
    <property type="match status" value="1"/>
</dbReference>
<evidence type="ECO:0000259" key="6">
    <source>
        <dbReference type="PROSITE" id="PS51194"/>
    </source>
</evidence>
<feature type="region of interest" description="Disordered" evidence="4">
    <location>
        <begin position="367"/>
        <end position="397"/>
    </location>
</feature>
<dbReference type="InterPro" id="IPR032466">
    <property type="entry name" value="Metal_Hydrolase"/>
</dbReference>
<dbReference type="InterPro" id="IPR014001">
    <property type="entry name" value="Helicase_ATP-bd"/>
</dbReference>
<dbReference type="PANTHER" id="PTHR45629:SF7">
    <property type="entry name" value="DNA EXCISION REPAIR PROTEIN ERCC-6-RELATED"/>
    <property type="match status" value="1"/>
</dbReference>
<accession>A0A4S4N287</accession>
<dbReference type="SMART" id="SM00490">
    <property type="entry name" value="HELICc"/>
    <property type="match status" value="1"/>
</dbReference>
<evidence type="ECO:0000256" key="1">
    <source>
        <dbReference type="ARBA" id="ARBA00022741"/>
    </source>
</evidence>
<protein>
    <submittedName>
        <fullName evidence="7">Uncharacterized protein</fullName>
    </submittedName>
</protein>
<keyword evidence="2" id="KW-0378">Hydrolase</keyword>
<dbReference type="InterPro" id="IPR049730">
    <property type="entry name" value="SNF2/RAD54-like_C"/>
</dbReference>
<dbReference type="EMBL" id="SGPM01000104">
    <property type="protein sequence ID" value="THH29860.1"/>
    <property type="molecule type" value="Genomic_DNA"/>
</dbReference>
<proteinExistence type="predicted"/>
<dbReference type="GO" id="GO:0016787">
    <property type="term" value="F:hydrolase activity"/>
    <property type="evidence" value="ECO:0007669"/>
    <property type="project" value="UniProtKB-KW"/>
</dbReference>
<feature type="region of interest" description="Disordered" evidence="4">
    <location>
        <begin position="1282"/>
        <end position="1303"/>
    </location>
</feature>
<dbReference type="PROSITE" id="PS51192">
    <property type="entry name" value="HELICASE_ATP_BIND_1"/>
    <property type="match status" value="1"/>
</dbReference>
<feature type="region of interest" description="Disordered" evidence="4">
    <location>
        <begin position="408"/>
        <end position="427"/>
    </location>
</feature>
<dbReference type="Pfam" id="PF00271">
    <property type="entry name" value="Helicase_C"/>
    <property type="match status" value="1"/>
</dbReference>
<dbReference type="InterPro" id="IPR050496">
    <property type="entry name" value="SNF2_RAD54_helicase_repair"/>
</dbReference>
<dbReference type="GO" id="GO:0005634">
    <property type="term" value="C:nucleus"/>
    <property type="evidence" value="ECO:0007669"/>
    <property type="project" value="TreeGrafter"/>
</dbReference>
<dbReference type="GO" id="GO:0000724">
    <property type="term" value="P:double-strand break repair via homologous recombination"/>
    <property type="evidence" value="ECO:0007669"/>
    <property type="project" value="TreeGrafter"/>
</dbReference>
<feature type="compositionally biased region" description="Polar residues" evidence="4">
    <location>
        <begin position="521"/>
        <end position="547"/>
    </location>
</feature>
<dbReference type="CDD" id="cd18793">
    <property type="entry name" value="SF2_C_SNF"/>
    <property type="match status" value="1"/>
</dbReference>
<feature type="compositionally biased region" description="Polar residues" evidence="4">
    <location>
        <begin position="408"/>
        <end position="423"/>
    </location>
</feature>
<keyword evidence="8" id="KW-1185">Reference proteome</keyword>
<dbReference type="PANTHER" id="PTHR45629">
    <property type="entry name" value="SNF2/RAD54 FAMILY MEMBER"/>
    <property type="match status" value="1"/>
</dbReference>
<dbReference type="Gene3D" id="3.20.20.140">
    <property type="entry name" value="Metal-dependent hydrolases"/>
    <property type="match status" value="1"/>
</dbReference>
<dbReference type="GO" id="GO:0015616">
    <property type="term" value="F:DNA translocase activity"/>
    <property type="evidence" value="ECO:0007669"/>
    <property type="project" value="TreeGrafter"/>
</dbReference>
<evidence type="ECO:0000313" key="7">
    <source>
        <dbReference type="EMBL" id="THH29860.1"/>
    </source>
</evidence>
<dbReference type="CDD" id="cd01300">
    <property type="entry name" value="YtcJ_like"/>
    <property type="match status" value="1"/>
</dbReference>
<evidence type="ECO:0000256" key="4">
    <source>
        <dbReference type="SAM" id="MobiDB-lite"/>
    </source>
</evidence>
<dbReference type="SMART" id="SM00487">
    <property type="entry name" value="DEXDc"/>
    <property type="match status" value="1"/>
</dbReference>
<dbReference type="InterPro" id="IPR001650">
    <property type="entry name" value="Helicase_C-like"/>
</dbReference>
<dbReference type="OrthoDB" id="413460at2759"/>
<dbReference type="Gene3D" id="3.40.50.10810">
    <property type="entry name" value="Tandem AAA-ATPase domain"/>
    <property type="match status" value="1"/>
</dbReference>
<gene>
    <name evidence="7" type="ORF">EUX98_g4334</name>
</gene>
<dbReference type="Gene3D" id="1.20.120.850">
    <property type="entry name" value="SWI2/SNF2 ATPases, N-terminal domain"/>
    <property type="match status" value="1"/>
</dbReference>
<dbReference type="Pfam" id="PF07969">
    <property type="entry name" value="Amidohydro_3"/>
    <property type="match status" value="1"/>
</dbReference>
<feature type="compositionally biased region" description="Polar residues" evidence="4">
    <location>
        <begin position="375"/>
        <end position="384"/>
    </location>
</feature>
<dbReference type="InterPro" id="IPR027417">
    <property type="entry name" value="P-loop_NTPase"/>
</dbReference>
<feature type="domain" description="Helicase C-terminal" evidence="6">
    <location>
        <begin position="957"/>
        <end position="1119"/>
    </location>
</feature>
<dbReference type="InterPro" id="IPR038718">
    <property type="entry name" value="SNF2-like_sf"/>
</dbReference>
<feature type="region of interest" description="Disordered" evidence="4">
    <location>
        <begin position="509"/>
        <end position="555"/>
    </location>
</feature>
<evidence type="ECO:0000259" key="5">
    <source>
        <dbReference type="PROSITE" id="PS51192"/>
    </source>
</evidence>
<dbReference type="GO" id="GO:0005524">
    <property type="term" value="F:ATP binding"/>
    <property type="evidence" value="ECO:0007669"/>
    <property type="project" value="InterPro"/>
</dbReference>
<dbReference type="SUPFAM" id="SSF52540">
    <property type="entry name" value="P-loop containing nucleoside triphosphate hydrolases"/>
    <property type="match status" value="2"/>
</dbReference>
<name>A0A4S4N287_9APHY</name>
<dbReference type="Gene3D" id="3.40.50.300">
    <property type="entry name" value="P-loop containing nucleotide triphosphate hydrolases"/>
    <property type="match status" value="1"/>
</dbReference>
<feature type="compositionally biased region" description="Acidic residues" evidence="4">
    <location>
        <begin position="1285"/>
        <end position="1303"/>
    </location>
</feature>
<dbReference type="InterPro" id="IPR013108">
    <property type="entry name" value="Amidohydro_3"/>
</dbReference>
<dbReference type="InterPro" id="IPR000330">
    <property type="entry name" value="SNF2_N"/>
</dbReference>
<keyword evidence="3" id="KW-0067">ATP-binding</keyword>
<feature type="domain" description="Helicase ATP-binding" evidence="5">
    <location>
        <begin position="622"/>
        <end position="793"/>
    </location>
</feature>
<evidence type="ECO:0000256" key="3">
    <source>
        <dbReference type="ARBA" id="ARBA00022840"/>
    </source>
</evidence>
<keyword evidence="1" id="KW-0547">Nucleotide-binding</keyword>
<reference evidence="7 8" key="1">
    <citation type="submission" date="2019-02" db="EMBL/GenBank/DDBJ databases">
        <title>Genome sequencing of the rare red list fungi Antrodiella citrinella (Flaviporus citrinellus).</title>
        <authorList>
            <person name="Buettner E."/>
            <person name="Kellner H."/>
        </authorList>
    </citation>
    <scope>NUCLEOTIDE SEQUENCE [LARGE SCALE GENOMIC DNA]</scope>
    <source>
        <strain evidence="7 8">DSM 108506</strain>
    </source>
</reference>
<dbReference type="Proteomes" id="UP000308730">
    <property type="component" value="Unassembled WGS sequence"/>
</dbReference>
<comment type="caution">
    <text evidence="7">The sequence shown here is derived from an EMBL/GenBank/DDBJ whole genome shotgun (WGS) entry which is preliminary data.</text>
</comment>
<dbReference type="InterPro" id="IPR033932">
    <property type="entry name" value="YtcJ-like"/>
</dbReference>